<gene>
    <name evidence="1" type="ORF">QW060_07540</name>
</gene>
<sequence length="127" mass="15562">MKYLIYILYLLPLCVYAQKTKDNTIYLLYDQYKDEHFHEKGKVHYFRICVDDTYTDFVYGTGKKVQKTKKLDHKITDRKKLSLILANDSFENKIFFYIVEKVDDYYLIRSADYRFRMPDEDESFWTK</sequence>
<name>A0ABT8CT87_9FLAO</name>
<comment type="caution">
    <text evidence="1">The sequence shown here is derived from an EMBL/GenBank/DDBJ whole genome shotgun (WGS) entry which is preliminary data.</text>
</comment>
<reference evidence="2" key="1">
    <citation type="journal article" date="2019" name="Int. J. Syst. Evol. Microbiol.">
        <title>The Global Catalogue of Microorganisms (GCM) 10K type strain sequencing project: providing services to taxonomists for standard genome sequencing and annotation.</title>
        <authorList>
            <consortium name="The Broad Institute Genomics Platform"/>
            <consortium name="The Broad Institute Genome Sequencing Center for Infectious Disease"/>
            <person name="Wu L."/>
            <person name="Ma J."/>
        </authorList>
    </citation>
    <scope>NUCLEOTIDE SEQUENCE [LARGE SCALE GENOMIC DNA]</scope>
    <source>
        <strain evidence="2">CECT 7184</strain>
    </source>
</reference>
<proteinExistence type="predicted"/>
<dbReference type="Proteomes" id="UP001242368">
    <property type="component" value="Unassembled WGS sequence"/>
</dbReference>
<protein>
    <submittedName>
        <fullName evidence="1">Uncharacterized protein</fullName>
    </submittedName>
</protein>
<dbReference type="EMBL" id="JAUFQU010000001">
    <property type="protein sequence ID" value="MDN3706986.1"/>
    <property type="molecule type" value="Genomic_DNA"/>
</dbReference>
<keyword evidence="2" id="KW-1185">Reference proteome</keyword>
<dbReference type="RefSeq" id="WP_290363032.1">
    <property type="nucleotide sequence ID" value="NZ_JAUFQU010000001.1"/>
</dbReference>
<accession>A0ABT8CT87</accession>
<evidence type="ECO:0000313" key="1">
    <source>
        <dbReference type="EMBL" id="MDN3706986.1"/>
    </source>
</evidence>
<organism evidence="1 2">
    <name type="scientific">Paenimyroides ceti</name>
    <dbReference type="NCBI Taxonomy" id="395087"/>
    <lineage>
        <taxon>Bacteria</taxon>
        <taxon>Pseudomonadati</taxon>
        <taxon>Bacteroidota</taxon>
        <taxon>Flavobacteriia</taxon>
        <taxon>Flavobacteriales</taxon>
        <taxon>Flavobacteriaceae</taxon>
        <taxon>Paenimyroides</taxon>
    </lineage>
</organism>
<evidence type="ECO:0000313" key="2">
    <source>
        <dbReference type="Proteomes" id="UP001242368"/>
    </source>
</evidence>